<feature type="transmembrane region" description="Helical" evidence="11">
    <location>
        <begin position="773"/>
        <end position="794"/>
    </location>
</feature>
<evidence type="ECO:0000256" key="1">
    <source>
        <dbReference type="ARBA" id="ARBA00004141"/>
    </source>
</evidence>
<feature type="transmembrane region" description="Helical" evidence="11">
    <location>
        <begin position="1449"/>
        <end position="1475"/>
    </location>
</feature>
<feature type="transmembrane region" description="Helical" evidence="11">
    <location>
        <begin position="1352"/>
        <end position="1372"/>
    </location>
</feature>
<feature type="transmembrane region" description="Helical" evidence="11">
    <location>
        <begin position="1264"/>
        <end position="1282"/>
    </location>
</feature>
<evidence type="ECO:0000256" key="4">
    <source>
        <dbReference type="ARBA" id="ARBA00022729"/>
    </source>
</evidence>
<keyword evidence="5 11" id="KW-1133">Transmembrane helix</keyword>
<evidence type="ECO:0000256" key="3">
    <source>
        <dbReference type="ARBA" id="ARBA00022692"/>
    </source>
</evidence>
<dbReference type="InterPro" id="IPR001024">
    <property type="entry name" value="PLAT/LH2_dom"/>
</dbReference>
<dbReference type="Pfam" id="PF20519">
    <property type="entry name" value="Polycystin_dom"/>
    <property type="match status" value="1"/>
</dbReference>
<dbReference type="Gene3D" id="2.60.60.20">
    <property type="entry name" value="PLAT/LH2 domain"/>
    <property type="match status" value="1"/>
</dbReference>
<dbReference type="PANTHER" id="PTHR10877:SF150">
    <property type="entry name" value="REJ DOMAIN-CONTAINING PROTEIN"/>
    <property type="match status" value="1"/>
</dbReference>
<dbReference type="GO" id="GO:0005262">
    <property type="term" value="F:calcium channel activity"/>
    <property type="evidence" value="ECO:0007669"/>
    <property type="project" value="TreeGrafter"/>
</dbReference>
<feature type="transmembrane region" description="Helical" evidence="11">
    <location>
        <begin position="999"/>
        <end position="1019"/>
    </location>
</feature>
<protein>
    <submittedName>
        <fullName evidence="13">PKD1-like 2</fullName>
    </submittedName>
</protein>
<feature type="transmembrane region" description="Helical" evidence="11">
    <location>
        <begin position="905"/>
        <end position="927"/>
    </location>
</feature>
<dbReference type="Pfam" id="PF01477">
    <property type="entry name" value="PLAT"/>
    <property type="match status" value="1"/>
</dbReference>
<dbReference type="InterPro" id="IPR000203">
    <property type="entry name" value="GPS"/>
</dbReference>
<feature type="region of interest" description="Disordered" evidence="10">
    <location>
        <begin position="815"/>
        <end position="859"/>
    </location>
</feature>
<dbReference type="PROSITE" id="PS50095">
    <property type="entry name" value="PLAT"/>
    <property type="match status" value="1"/>
</dbReference>
<dbReference type="GO" id="GO:0016020">
    <property type="term" value="C:membrane"/>
    <property type="evidence" value="ECO:0007669"/>
    <property type="project" value="UniProtKB-SubCell"/>
</dbReference>
<name>A0A4P8EUZ4_AMPIM</name>
<proteinExistence type="evidence at transcript level"/>
<dbReference type="SUPFAM" id="SSF49723">
    <property type="entry name" value="Lipase/lipooxygenase domain (PLAT/LH2 domain)"/>
    <property type="match status" value="1"/>
</dbReference>
<dbReference type="Pfam" id="PF01825">
    <property type="entry name" value="GPS"/>
    <property type="match status" value="1"/>
</dbReference>
<comment type="caution">
    <text evidence="9">Lacks conserved residue(s) required for the propagation of feature annotation.</text>
</comment>
<dbReference type="InterPro" id="IPR051223">
    <property type="entry name" value="Polycystin"/>
</dbReference>
<evidence type="ECO:0000256" key="10">
    <source>
        <dbReference type="SAM" id="MobiDB-lite"/>
    </source>
</evidence>
<evidence type="ECO:0000256" key="9">
    <source>
        <dbReference type="PROSITE-ProRule" id="PRU00152"/>
    </source>
</evidence>
<keyword evidence="4" id="KW-0732">Signal</keyword>
<dbReference type="EMBL" id="MK093203">
    <property type="protein sequence ID" value="QCO69759.1"/>
    <property type="molecule type" value="mRNA"/>
</dbReference>
<accession>A0A4P8EUZ4</accession>
<dbReference type="InterPro" id="IPR046338">
    <property type="entry name" value="GAIN_dom_sf"/>
</dbReference>
<dbReference type="Gene3D" id="2.60.220.50">
    <property type="match status" value="1"/>
</dbReference>
<dbReference type="InterPro" id="IPR046791">
    <property type="entry name" value="Polycystin_dom"/>
</dbReference>
<reference evidence="13" key="1">
    <citation type="journal article" date="2019" name="PLoS ONE">
        <title>Sensory receptor repertoire in cyprid antennules of the barnacle Balanus improvisus.</title>
        <authorList>
            <person name="Abramova A."/>
            <person name="Alm Rosenblad M."/>
            <person name="Blomberg A."/>
            <person name="Larsson T.A."/>
        </authorList>
    </citation>
    <scope>NUCLEOTIDE SEQUENCE</scope>
</reference>
<feature type="transmembrane region" description="Helical" evidence="11">
    <location>
        <begin position="731"/>
        <end position="749"/>
    </location>
</feature>
<feature type="domain" description="PLAT" evidence="12">
    <location>
        <begin position="566"/>
        <end position="685"/>
    </location>
</feature>
<evidence type="ECO:0000256" key="5">
    <source>
        <dbReference type="ARBA" id="ARBA00022989"/>
    </source>
</evidence>
<feature type="transmembrane region" description="Helical" evidence="11">
    <location>
        <begin position="1392"/>
        <end position="1418"/>
    </location>
</feature>
<evidence type="ECO:0000256" key="2">
    <source>
        <dbReference type="ARBA" id="ARBA00007200"/>
    </source>
</evidence>
<evidence type="ECO:0000259" key="12">
    <source>
        <dbReference type="PROSITE" id="PS50095"/>
    </source>
</evidence>
<dbReference type="SMART" id="SM00303">
    <property type="entry name" value="GPS"/>
    <property type="match status" value="1"/>
</dbReference>
<evidence type="ECO:0000256" key="7">
    <source>
        <dbReference type="ARBA" id="ARBA00023180"/>
    </source>
</evidence>
<dbReference type="InterPro" id="IPR013122">
    <property type="entry name" value="PKD1_2_channel"/>
</dbReference>
<feature type="disulfide bond" evidence="8">
    <location>
        <begin position="1115"/>
        <end position="1128"/>
    </location>
</feature>
<feature type="compositionally biased region" description="Low complexity" evidence="10">
    <location>
        <begin position="835"/>
        <end position="848"/>
    </location>
</feature>
<feature type="transmembrane region" description="Helical" evidence="11">
    <location>
        <begin position="521"/>
        <end position="541"/>
    </location>
</feature>
<dbReference type="InterPro" id="IPR003915">
    <property type="entry name" value="PKD_2"/>
</dbReference>
<dbReference type="InterPro" id="IPR036392">
    <property type="entry name" value="PLAT/LH2_dom_sf"/>
</dbReference>
<evidence type="ECO:0000256" key="11">
    <source>
        <dbReference type="SAM" id="Phobius"/>
    </source>
</evidence>
<feature type="transmembrane region" description="Helical" evidence="11">
    <location>
        <begin position="1302"/>
        <end position="1324"/>
    </location>
</feature>
<keyword evidence="3 11" id="KW-0812">Transmembrane</keyword>
<dbReference type="FunFam" id="2.60.60.20:FF:000022">
    <property type="entry name" value="Uncharacterized protein"/>
    <property type="match status" value="1"/>
</dbReference>
<dbReference type="PRINTS" id="PR01433">
    <property type="entry name" value="POLYCYSTIN2"/>
</dbReference>
<feature type="compositionally biased region" description="Basic and acidic residues" evidence="10">
    <location>
        <begin position="1569"/>
        <end position="1600"/>
    </location>
</feature>
<evidence type="ECO:0000256" key="6">
    <source>
        <dbReference type="ARBA" id="ARBA00023136"/>
    </source>
</evidence>
<keyword evidence="7" id="KW-0325">Glycoprotein</keyword>
<dbReference type="SMART" id="SM00308">
    <property type="entry name" value="LH2"/>
    <property type="match status" value="1"/>
</dbReference>
<dbReference type="GO" id="GO:0005509">
    <property type="term" value="F:calcium ion binding"/>
    <property type="evidence" value="ECO:0007669"/>
    <property type="project" value="InterPro"/>
</dbReference>
<comment type="subcellular location">
    <subcellularLocation>
        <location evidence="1">Membrane</location>
        <topology evidence="1">Multi-pass membrane protein</topology>
    </subcellularLocation>
</comment>
<dbReference type="PANTHER" id="PTHR10877">
    <property type="entry name" value="POLYCYSTIN FAMILY MEMBER"/>
    <property type="match status" value="1"/>
</dbReference>
<evidence type="ECO:0000313" key="13">
    <source>
        <dbReference type="EMBL" id="QCO69759.1"/>
    </source>
</evidence>
<keyword evidence="6 11" id="KW-0472">Membrane</keyword>
<feature type="transmembrane region" description="Helical" evidence="11">
    <location>
        <begin position="867"/>
        <end position="893"/>
    </location>
</feature>
<evidence type="ECO:0000256" key="8">
    <source>
        <dbReference type="PIRSR" id="PIRSR603915-2"/>
    </source>
</evidence>
<dbReference type="GO" id="GO:0050982">
    <property type="term" value="P:detection of mechanical stimulus"/>
    <property type="evidence" value="ECO:0007669"/>
    <property type="project" value="TreeGrafter"/>
</dbReference>
<sequence>MTPEELQTADVEKASYNDAMLKTISNMPSTSAENIAVKAGAINAIMSYGSENALNLDMNANELALGELESISQAAADANFATAEEMRDFLENALSAVSVIQENIAVSTTSESCESIPLADLAKAPLMPVDNSIDYDAKPEIQSQEKQEKCNVRDTARRKTQDLADRLDKVVQNVQRAAMQRMVLGEEVEIPMPKGGSAKMAIKRNLAGMNETVGKATIAWPADMVINDNKPVAVSAVDSPLNSKTTVDGASSVAVTSRVLSLSIFDRGLQPIKVENVTGGILMRISQTYINTTDGNCTNCPPPPTQVSSVDALKGKVIPIVYSTINITKPHSAFNIEFTAYNGPANDVFAMINFGNMPTLRNHSILKLVTDFPYVETLDPDDINATAKYRWFVPDDWVDNRQGPVYIGIGQFDSASAKYNSTMTIIYDGSAAFSNIKSSEVLRKAFTMSEYKLQTYTSSCSFYDEEMKKWANDGLRVVEADLRSITCNTSHLTSFASGLFVQPNTIDFAYVFANASFTDNLTIYMTLIILLVLYLLLLIWARWQDKKDIEKLGAHPLPDNKTTDKYLYEIMLFTGHKADAATDSTVSFVLTGDDYDSGTRTFGKPKRRFFRKGGQDAFVMSVPCYLGDLKYLRIWHDNSGKGRFASWYLQYVLVRNVQTGEMTTFVCNEWLAVEYDDGLIDRLIPVAGKEQMRDFATVFPHQSQQNLSDGHLWFSVFLRPPRSRFTRMQRVSCCFALLFLSMMVNAMWYERVPSQPTAGSIKFGPLSLSPEQIAVGVMSNIIVFVPSLLIVFLFRKSRPRKLRVSRIDKAMEQVSGENGSANRADGGDAGGAGKNKGASSRKASVASSHHSDSSSKKKKPKKRRFTIPWWGVVVGWILCILCLFGSAFIVYSYGITFGNEKATKWVTSLFISLFSSILLIQPLKVFLSALVISAIFKNVDLGSDDANEDEQDPSLASDEEWFAGSSGKHRPTGGASSPYDKETLEKIRKQRLKEIEMGVIVREIISYSFFLWILFVLSFDNRDPNSYYLQKNLENAFIKLGDTTGYTTWLDFAKVSNTSAFWYWSQNVIMQELRAQTWYDGVTPAYGLRGFLDDRVNRIVGRATMRQVRSRPDTCTIHGVMQNLIGSCQGYTSIVSEDTSNYCANWTTRGSRPDCNRVEYQYSTASKLQSLPIVAKQDVYGGGGYVFHLSGNQENILKKMTQLENENWIDSKTRAVFIEFSVYNAQANLFGVSTIYVEVTPGGGMHPWWRFDGVRLTKQAGSQAFVIVCEILYLLFILYFIVREVRLIRKQKKAYFKQYSSYAEWAIILLSFTGLIVYIMRYVATDQILKIFRDTYGNGYVRLNYAQLLDDLYGYIVGIIVFIATLKFIKLLRFNRRIGMLSATLKHTWNDLTGFLVIFTIAIGSFGLLFNLLLVAVMDDFKDYISAVESCFAMMLNKFAFMEMYQGSFLAAIMFFFFAIYMNLIFVNVLLTIILRGFEQVKNDVTKQPNDYEVVDFVLRRFKKFVGINSVTPLKDIVAEHQREEQESKDVLQLPDKVSTFIDQINHTYFDGKLDLNNKKMLKKTLRQAKHDERGRPKSMEGFQRDDEHMTDDQKDLDQL</sequence>
<comment type="similarity">
    <text evidence="2">Belongs to the polycystin family.</text>
</comment>
<feature type="region of interest" description="Disordered" evidence="10">
    <location>
        <begin position="1566"/>
        <end position="1600"/>
    </location>
</feature>
<dbReference type="Pfam" id="PF08016">
    <property type="entry name" value="PKD_channel"/>
    <property type="match status" value="1"/>
</dbReference>
<organism evidence="13">
    <name type="scientific">Amphibalanus improvisus</name>
    <name type="common">Bay barnacle</name>
    <name type="synonym">Balanus improvisus</name>
    <dbReference type="NCBI Taxonomy" id="1220549"/>
    <lineage>
        <taxon>Eukaryota</taxon>
        <taxon>Metazoa</taxon>
        <taxon>Ecdysozoa</taxon>
        <taxon>Arthropoda</taxon>
        <taxon>Crustacea</taxon>
        <taxon>Multicrustacea</taxon>
        <taxon>Cirripedia</taxon>
        <taxon>Thoracica</taxon>
        <taxon>Thoracicalcarea</taxon>
        <taxon>Balanomorpha</taxon>
        <taxon>Balanoidea</taxon>
        <taxon>Balanidae</taxon>
        <taxon>Amphibalaninae</taxon>
        <taxon>Amphibalanus</taxon>
    </lineage>
</organism>